<sequence>MHSKKYLTNIQLDNVGKKIREFEELEYEISGMKADRVLRYTCIKILNDNNDLAIRWANERMGMLELVQKEEEE</sequence>
<organism evidence="1 2">
    <name type="scientific">Papaver somniferum</name>
    <name type="common">Opium poppy</name>
    <dbReference type="NCBI Taxonomy" id="3469"/>
    <lineage>
        <taxon>Eukaryota</taxon>
        <taxon>Viridiplantae</taxon>
        <taxon>Streptophyta</taxon>
        <taxon>Embryophyta</taxon>
        <taxon>Tracheophyta</taxon>
        <taxon>Spermatophyta</taxon>
        <taxon>Magnoliopsida</taxon>
        <taxon>Ranunculales</taxon>
        <taxon>Papaveraceae</taxon>
        <taxon>Papaveroideae</taxon>
        <taxon>Papaver</taxon>
    </lineage>
</organism>
<dbReference type="Gramene" id="RZC47513">
    <property type="protein sequence ID" value="RZC47513"/>
    <property type="gene ID" value="C5167_040460"/>
</dbReference>
<dbReference type="EMBL" id="CM010715">
    <property type="protein sequence ID" value="RZC47513.1"/>
    <property type="molecule type" value="Genomic_DNA"/>
</dbReference>
<proteinExistence type="predicted"/>
<protein>
    <submittedName>
        <fullName evidence="1">Uncharacterized protein</fullName>
    </submittedName>
</protein>
<keyword evidence="2" id="KW-1185">Reference proteome</keyword>
<dbReference type="AlphaFoldDB" id="A0A4Y7IF17"/>
<reference evidence="1 2" key="1">
    <citation type="journal article" date="2018" name="Science">
        <title>The opium poppy genome and morphinan production.</title>
        <authorList>
            <person name="Guo L."/>
            <person name="Winzer T."/>
            <person name="Yang X."/>
            <person name="Li Y."/>
            <person name="Ning Z."/>
            <person name="He Z."/>
            <person name="Teodor R."/>
            <person name="Lu Y."/>
            <person name="Bowser T.A."/>
            <person name="Graham I.A."/>
            <person name="Ye K."/>
        </authorList>
    </citation>
    <scope>NUCLEOTIDE SEQUENCE [LARGE SCALE GENOMIC DNA]</scope>
    <source>
        <strain evidence="2">cv. HN1</strain>
        <tissue evidence="1">Leaves</tissue>
    </source>
</reference>
<gene>
    <name evidence="1" type="ORF">C5167_040460</name>
</gene>
<evidence type="ECO:0000313" key="2">
    <source>
        <dbReference type="Proteomes" id="UP000316621"/>
    </source>
</evidence>
<evidence type="ECO:0000313" key="1">
    <source>
        <dbReference type="EMBL" id="RZC47513.1"/>
    </source>
</evidence>
<name>A0A4Y7IF17_PAPSO</name>
<dbReference type="Proteomes" id="UP000316621">
    <property type="component" value="Chromosome 1"/>
</dbReference>
<accession>A0A4Y7IF17</accession>